<comment type="caution">
    <text evidence="1">The sequence shown here is derived from an EMBL/GenBank/DDBJ whole genome shotgun (WGS) entry which is preliminary data.</text>
</comment>
<evidence type="ECO:0000313" key="2">
    <source>
        <dbReference type="Proteomes" id="UP001142372"/>
    </source>
</evidence>
<protein>
    <submittedName>
        <fullName evidence="1">Uncharacterized protein</fullName>
    </submittedName>
</protein>
<reference evidence="1" key="2">
    <citation type="submission" date="2023-01" db="EMBL/GenBank/DDBJ databases">
        <authorList>
            <person name="Sun Q."/>
            <person name="Evtushenko L."/>
        </authorList>
    </citation>
    <scope>NUCLEOTIDE SEQUENCE</scope>
    <source>
        <strain evidence="1">VKM Ac-1401</strain>
    </source>
</reference>
<dbReference type="AlphaFoldDB" id="A0A9W6HCD3"/>
<dbReference type="EMBL" id="BSEN01000014">
    <property type="protein sequence ID" value="GLJ77307.1"/>
    <property type="molecule type" value="Genomic_DNA"/>
</dbReference>
<name>A0A9W6HCD3_9MICO</name>
<organism evidence="1 2">
    <name type="scientific">Leifsonia poae</name>
    <dbReference type="NCBI Taxonomy" id="110933"/>
    <lineage>
        <taxon>Bacteria</taxon>
        <taxon>Bacillati</taxon>
        <taxon>Actinomycetota</taxon>
        <taxon>Actinomycetes</taxon>
        <taxon>Micrococcales</taxon>
        <taxon>Microbacteriaceae</taxon>
        <taxon>Leifsonia</taxon>
    </lineage>
</organism>
<dbReference type="Proteomes" id="UP001142372">
    <property type="component" value="Unassembled WGS sequence"/>
</dbReference>
<gene>
    <name evidence="1" type="ORF">GCM10017584_28810</name>
</gene>
<sequence length="126" mass="13440">MPEIRDLKIEIVARDDIGSIVALITTDGVVDVCTASAEIATGRARYFAGPDAYVRAPVRAFSDAGGTYLYANWDGSRRNQLHDLAAAGRRSLRAAAHRTSPPASPVTVTSARPSRWSALFRALGLG</sequence>
<dbReference type="RefSeq" id="WP_271177954.1">
    <property type="nucleotide sequence ID" value="NZ_BAAAJO010000001.1"/>
</dbReference>
<keyword evidence="2" id="KW-1185">Reference proteome</keyword>
<proteinExistence type="predicted"/>
<reference evidence="1" key="1">
    <citation type="journal article" date="2014" name="Int. J. Syst. Evol. Microbiol.">
        <title>Complete genome sequence of Corynebacterium casei LMG S-19264T (=DSM 44701T), isolated from a smear-ripened cheese.</title>
        <authorList>
            <consortium name="US DOE Joint Genome Institute (JGI-PGF)"/>
            <person name="Walter F."/>
            <person name="Albersmeier A."/>
            <person name="Kalinowski J."/>
            <person name="Ruckert C."/>
        </authorList>
    </citation>
    <scope>NUCLEOTIDE SEQUENCE</scope>
    <source>
        <strain evidence="1">VKM Ac-1401</strain>
    </source>
</reference>
<accession>A0A9W6HCD3</accession>
<evidence type="ECO:0000313" key="1">
    <source>
        <dbReference type="EMBL" id="GLJ77307.1"/>
    </source>
</evidence>